<evidence type="ECO:0000256" key="2">
    <source>
        <dbReference type="ARBA" id="ARBA00022448"/>
    </source>
</evidence>
<sequence>MNHTVIKEFIARGCLLHALTISVGGAIAEEREQLEQITVTPDQEPSSLETAPPLGYHIDRKTMDGIPGSGSDPLRAIQALPGVTVNDDTSADPAIRGSRPEDNSYFVDFLPAGYLFHAGGTVSVFNAQVVESFDYYPAAYGAEYNGGTGAVIDTRLRDPRNDEFTTTIDVSVLQGGVLFEGPLSAGHSFYLAGRMSYMDLIIEDIVEDNDDDIEFVQFPRYTDYQGKYLWRMHNGSRLRVQATGASDEMEITLDSDSDTAQKEPVLVGTHSNDTAYHSQGIVWESSPGIRETTLATGHMSSKTRAQAAAAGDWQVETNTWFAKGRWTQALGSEHLIAVGGEVSRFKVDYELSFRDTGCTEFDVDCSYTDADQRNSDAQVEVTSEQLYIEENWYPNQKLAITAGLSGKHEDYLDETFVEPRLRIEISQHDGWTYSAGFGRYHQMPSLIQVEKVFGNPQLSHFDATHYVTGIEYLGADGWEWKSELYYKDIDNLVSSDPVTRYNNSGEGKAAGVELFLRKTRTDRWSGWLSLALSKAERTDTATGESFPFEYDQPVAVTLVGNYHINSKWELGAKWWYHSGAPYTPIIGSTEDTMRDDRYRPVYGDINSERMPNYHRLDLRLSRRFSDNTAAYVELINAYGKKNVSGYEYNADYSDRDPIYQLPMLISFGVRSSF</sequence>
<gene>
    <name evidence="8" type="ORF">JAZ04_00225</name>
</gene>
<keyword evidence="2" id="KW-0813">Transport</keyword>
<keyword evidence="4" id="KW-0812">Transmembrane</keyword>
<keyword evidence="7" id="KW-0998">Cell outer membrane</keyword>
<comment type="subcellular location">
    <subcellularLocation>
        <location evidence="1">Cell outer membrane</location>
        <topology evidence="1">Multi-pass membrane protein</topology>
    </subcellularLocation>
</comment>
<dbReference type="Gene3D" id="2.40.170.20">
    <property type="entry name" value="TonB-dependent receptor, beta-barrel domain"/>
    <property type="match status" value="1"/>
</dbReference>
<dbReference type="InterPro" id="IPR036942">
    <property type="entry name" value="Beta-barrel_TonB_sf"/>
</dbReference>
<evidence type="ECO:0000256" key="1">
    <source>
        <dbReference type="ARBA" id="ARBA00004571"/>
    </source>
</evidence>
<dbReference type="PANTHER" id="PTHR30069:SF29">
    <property type="entry name" value="HEMOGLOBIN AND HEMOGLOBIN-HAPTOGLOBIN-BINDING PROTEIN 1-RELATED"/>
    <property type="match status" value="1"/>
</dbReference>
<keyword evidence="8" id="KW-0675">Receptor</keyword>
<evidence type="ECO:0000313" key="9">
    <source>
        <dbReference type="Proteomes" id="UP000886687"/>
    </source>
</evidence>
<dbReference type="AlphaFoldDB" id="A0A9E4K0U0"/>
<evidence type="ECO:0000256" key="6">
    <source>
        <dbReference type="ARBA" id="ARBA00023136"/>
    </source>
</evidence>
<evidence type="ECO:0000256" key="5">
    <source>
        <dbReference type="ARBA" id="ARBA00022729"/>
    </source>
</evidence>
<comment type="caution">
    <text evidence="8">The sequence shown here is derived from an EMBL/GenBank/DDBJ whole genome shotgun (WGS) entry which is preliminary data.</text>
</comment>
<protein>
    <submittedName>
        <fullName evidence="8">TonB-dependent receptor</fullName>
    </submittedName>
</protein>
<evidence type="ECO:0000256" key="7">
    <source>
        <dbReference type="ARBA" id="ARBA00023237"/>
    </source>
</evidence>
<keyword evidence="6" id="KW-0472">Membrane</keyword>
<keyword evidence="5" id="KW-0732">Signal</keyword>
<dbReference type="GO" id="GO:0009279">
    <property type="term" value="C:cell outer membrane"/>
    <property type="evidence" value="ECO:0007669"/>
    <property type="project" value="UniProtKB-SubCell"/>
</dbReference>
<evidence type="ECO:0000256" key="4">
    <source>
        <dbReference type="ARBA" id="ARBA00022692"/>
    </source>
</evidence>
<dbReference type="GO" id="GO:0044718">
    <property type="term" value="P:siderophore transmembrane transport"/>
    <property type="evidence" value="ECO:0007669"/>
    <property type="project" value="TreeGrafter"/>
</dbReference>
<name>A0A9E4K0U0_9GAMM</name>
<evidence type="ECO:0000313" key="8">
    <source>
        <dbReference type="EMBL" id="MCG7937267.1"/>
    </source>
</evidence>
<dbReference type="Proteomes" id="UP000886687">
    <property type="component" value="Unassembled WGS sequence"/>
</dbReference>
<accession>A0A9E4K0U0</accession>
<keyword evidence="3" id="KW-1134">Transmembrane beta strand</keyword>
<dbReference type="PANTHER" id="PTHR30069">
    <property type="entry name" value="TONB-DEPENDENT OUTER MEMBRANE RECEPTOR"/>
    <property type="match status" value="1"/>
</dbReference>
<proteinExistence type="predicted"/>
<dbReference type="GO" id="GO:0015344">
    <property type="term" value="F:siderophore uptake transmembrane transporter activity"/>
    <property type="evidence" value="ECO:0007669"/>
    <property type="project" value="TreeGrafter"/>
</dbReference>
<dbReference type="EMBL" id="JAEPDI010000001">
    <property type="protein sequence ID" value="MCG7937267.1"/>
    <property type="molecule type" value="Genomic_DNA"/>
</dbReference>
<reference evidence="8" key="1">
    <citation type="journal article" date="2021" name="Proc. Natl. Acad. Sci. U.S.A.">
        <title>Global biogeography of chemosynthetic symbionts reveals both localized and globally distributed symbiont groups. .</title>
        <authorList>
            <person name="Osvatic J.T."/>
            <person name="Wilkins L.G.E."/>
            <person name="Leibrecht L."/>
            <person name="Leray M."/>
            <person name="Zauner S."/>
            <person name="Polzin J."/>
            <person name="Camacho Y."/>
            <person name="Gros O."/>
            <person name="van Gils J.A."/>
            <person name="Eisen J.A."/>
            <person name="Petersen J.M."/>
            <person name="Yuen B."/>
        </authorList>
    </citation>
    <scope>NUCLEOTIDE SEQUENCE</scope>
    <source>
        <strain evidence="8">MAGL173</strain>
    </source>
</reference>
<dbReference type="InterPro" id="IPR039426">
    <property type="entry name" value="TonB-dep_rcpt-like"/>
</dbReference>
<dbReference type="SUPFAM" id="SSF56935">
    <property type="entry name" value="Porins"/>
    <property type="match status" value="1"/>
</dbReference>
<evidence type="ECO:0000256" key="3">
    <source>
        <dbReference type="ARBA" id="ARBA00022452"/>
    </source>
</evidence>
<organism evidence="8 9">
    <name type="scientific">Candidatus Thiodiazotropha lotti</name>
    <dbReference type="NCBI Taxonomy" id="2792787"/>
    <lineage>
        <taxon>Bacteria</taxon>
        <taxon>Pseudomonadati</taxon>
        <taxon>Pseudomonadota</taxon>
        <taxon>Gammaproteobacteria</taxon>
        <taxon>Chromatiales</taxon>
        <taxon>Sedimenticolaceae</taxon>
        <taxon>Candidatus Thiodiazotropha</taxon>
    </lineage>
</organism>